<feature type="compositionally biased region" description="Polar residues" evidence="1">
    <location>
        <begin position="184"/>
        <end position="193"/>
    </location>
</feature>
<proteinExistence type="predicted"/>
<evidence type="ECO:0000256" key="1">
    <source>
        <dbReference type="SAM" id="MobiDB-lite"/>
    </source>
</evidence>
<feature type="region of interest" description="Disordered" evidence="1">
    <location>
        <begin position="139"/>
        <end position="193"/>
    </location>
</feature>
<feature type="compositionally biased region" description="Polar residues" evidence="1">
    <location>
        <begin position="162"/>
        <end position="173"/>
    </location>
</feature>
<dbReference type="EMBL" id="BKCJ010074643">
    <property type="protein sequence ID" value="GEW80216.1"/>
    <property type="molecule type" value="Genomic_DNA"/>
</dbReference>
<sequence>MIPAVETDSGGDNIEILNSLYLNATNFDSMSRSLIKGDFGAVASIFYRRWPEIKRYLTKNPGMRSEDMPDRVFEMKVRAFIRNLKNEKPFGQVAIDLYMIEFDCVSHLHIEFIHQNRLIKLYLQKSQIKSARITSSASVEEHNSLLSEEDSDSLPSEKDSDNMVSRTSFLSETDGSDADPFSGETENPNDYTG</sequence>
<accession>A0A699GZ76</accession>
<dbReference type="AlphaFoldDB" id="A0A699GZ76"/>
<reference evidence="2" key="1">
    <citation type="journal article" date="2019" name="Sci. Rep.">
        <title>Draft genome of Tanacetum cinerariifolium, the natural source of mosquito coil.</title>
        <authorList>
            <person name="Yamashiro T."/>
            <person name="Shiraishi A."/>
            <person name="Satake H."/>
            <person name="Nakayama K."/>
        </authorList>
    </citation>
    <scope>NUCLEOTIDE SEQUENCE</scope>
</reference>
<protein>
    <submittedName>
        <fullName evidence="2">Uncharacterized protein</fullName>
    </submittedName>
</protein>
<name>A0A699GZ76_TANCI</name>
<comment type="caution">
    <text evidence="2">The sequence shown here is derived from an EMBL/GenBank/DDBJ whole genome shotgun (WGS) entry which is preliminary data.</text>
</comment>
<organism evidence="2">
    <name type="scientific">Tanacetum cinerariifolium</name>
    <name type="common">Dalmatian daisy</name>
    <name type="synonym">Chrysanthemum cinerariifolium</name>
    <dbReference type="NCBI Taxonomy" id="118510"/>
    <lineage>
        <taxon>Eukaryota</taxon>
        <taxon>Viridiplantae</taxon>
        <taxon>Streptophyta</taxon>
        <taxon>Embryophyta</taxon>
        <taxon>Tracheophyta</taxon>
        <taxon>Spermatophyta</taxon>
        <taxon>Magnoliopsida</taxon>
        <taxon>eudicotyledons</taxon>
        <taxon>Gunneridae</taxon>
        <taxon>Pentapetalae</taxon>
        <taxon>asterids</taxon>
        <taxon>campanulids</taxon>
        <taxon>Asterales</taxon>
        <taxon>Asteraceae</taxon>
        <taxon>Asteroideae</taxon>
        <taxon>Anthemideae</taxon>
        <taxon>Anthemidinae</taxon>
        <taxon>Tanacetum</taxon>
    </lineage>
</organism>
<evidence type="ECO:0000313" key="2">
    <source>
        <dbReference type="EMBL" id="GEW80216.1"/>
    </source>
</evidence>
<gene>
    <name evidence="2" type="ORF">Tci_252192</name>
</gene>